<reference evidence="2" key="1">
    <citation type="submission" date="2017-03" db="EMBL/GenBank/DDBJ databases">
        <title>Phytopthora megakarya and P. palmivora, two closely related causual agents of cacao black pod achieved similar genome size and gene model numbers by different mechanisms.</title>
        <authorList>
            <person name="Ali S."/>
            <person name="Shao J."/>
            <person name="Larry D.J."/>
            <person name="Kronmiller B."/>
            <person name="Shen D."/>
            <person name="Strem M.D."/>
            <person name="Melnick R.L."/>
            <person name="Guiltinan M.J."/>
            <person name="Tyler B.M."/>
            <person name="Meinhardt L.W."/>
            <person name="Bailey B.A."/>
        </authorList>
    </citation>
    <scope>NUCLEOTIDE SEQUENCE [LARGE SCALE GENOMIC DNA]</scope>
    <source>
        <strain evidence="2">zdho120</strain>
    </source>
</reference>
<evidence type="ECO:0008006" key="3">
    <source>
        <dbReference type="Google" id="ProtNLM"/>
    </source>
</evidence>
<comment type="caution">
    <text evidence="1">The sequence shown here is derived from an EMBL/GenBank/DDBJ whole genome shotgun (WGS) entry which is preliminary data.</text>
</comment>
<evidence type="ECO:0000313" key="2">
    <source>
        <dbReference type="Proteomes" id="UP000198211"/>
    </source>
</evidence>
<gene>
    <name evidence="1" type="ORF">PHMEG_00011824</name>
</gene>
<dbReference type="STRING" id="4795.A0A225WBB2"/>
<dbReference type="EMBL" id="NBNE01001287">
    <property type="protein sequence ID" value="OWZ14664.1"/>
    <property type="molecule type" value="Genomic_DNA"/>
</dbReference>
<protein>
    <recommendedName>
        <fullName evidence="3">Helitron helicase</fullName>
    </recommendedName>
</protein>
<proteinExistence type="predicted"/>
<evidence type="ECO:0000313" key="1">
    <source>
        <dbReference type="EMBL" id="OWZ14664.1"/>
    </source>
</evidence>
<dbReference type="AlphaFoldDB" id="A0A225WBB2"/>
<keyword evidence="2" id="KW-1185">Reference proteome</keyword>
<dbReference type="Proteomes" id="UP000198211">
    <property type="component" value="Unassembled WGS sequence"/>
</dbReference>
<organism evidence="1 2">
    <name type="scientific">Phytophthora megakarya</name>
    <dbReference type="NCBI Taxonomy" id="4795"/>
    <lineage>
        <taxon>Eukaryota</taxon>
        <taxon>Sar</taxon>
        <taxon>Stramenopiles</taxon>
        <taxon>Oomycota</taxon>
        <taxon>Peronosporomycetes</taxon>
        <taxon>Peronosporales</taxon>
        <taxon>Peronosporaceae</taxon>
        <taxon>Phytophthora</taxon>
    </lineage>
</organism>
<accession>A0A225WBB2</accession>
<name>A0A225WBB2_9STRA</name>
<sequence>MAVVRQFKPNAPLDDITKICIFGKVAASVDVVEFENRGPHAHIFIALKDDWKPQNSSDYDTFVSAEILDTGLYPERHATMTTCMIHRPGGRGIISPGTGEDGVCSKRFRNDFSDETRVDGTSCDYDNMYDSSSWRTEYAPEDFVTISRMKRE</sequence>